<keyword evidence="9 12" id="KW-1133">Transmembrane helix</keyword>
<dbReference type="GO" id="GO:0022904">
    <property type="term" value="P:respiratory electron transport chain"/>
    <property type="evidence" value="ECO:0007669"/>
    <property type="project" value="InterPro"/>
</dbReference>
<feature type="transmembrane region" description="Helical" evidence="12">
    <location>
        <begin position="153"/>
        <end position="174"/>
    </location>
</feature>
<accession>A0A7M1S7P5</accession>
<evidence type="ECO:0000256" key="5">
    <source>
        <dbReference type="ARBA" id="ARBA00022617"/>
    </source>
</evidence>
<dbReference type="Gene3D" id="1.20.950.20">
    <property type="entry name" value="Transmembrane di-heme cytochromes, Chain C"/>
    <property type="match status" value="1"/>
</dbReference>
<proteinExistence type="inferred from homology"/>
<dbReference type="Pfam" id="PF01292">
    <property type="entry name" value="Ni_hydr_CYTB"/>
    <property type="match status" value="1"/>
</dbReference>
<evidence type="ECO:0000256" key="12">
    <source>
        <dbReference type="SAM" id="Phobius"/>
    </source>
</evidence>
<keyword evidence="10" id="KW-0408">Iron</keyword>
<evidence type="ECO:0000256" key="4">
    <source>
        <dbReference type="ARBA" id="ARBA00022475"/>
    </source>
</evidence>
<keyword evidence="6 12" id="KW-0812">Transmembrane</keyword>
<feature type="transmembrane region" description="Helical" evidence="12">
    <location>
        <begin position="50"/>
        <end position="71"/>
    </location>
</feature>
<dbReference type="InterPro" id="IPR016174">
    <property type="entry name" value="Di-haem_cyt_TM"/>
</dbReference>
<dbReference type="PRINTS" id="PR00161">
    <property type="entry name" value="NIHGNASECYTB"/>
</dbReference>
<dbReference type="GO" id="GO:0020037">
    <property type="term" value="F:heme binding"/>
    <property type="evidence" value="ECO:0007669"/>
    <property type="project" value="TreeGrafter"/>
</dbReference>
<evidence type="ECO:0000313" key="14">
    <source>
        <dbReference type="EMBL" id="QOR63001.1"/>
    </source>
</evidence>
<evidence type="ECO:0000256" key="2">
    <source>
        <dbReference type="ARBA" id="ARBA00008622"/>
    </source>
</evidence>
<dbReference type="Proteomes" id="UP000595074">
    <property type="component" value="Chromosome"/>
</dbReference>
<protein>
    <submittedName>
        <fullName evidence="14">Cytochrome b/b6 domain-containing protein</fullName>
    </submittedName>
</protein>
<evidence type="ECO:0000256" key="10">
    <source>
        <dbReference type="ARBA" id="ARBA00023004"/>
    </source>
</evidence>
<dbReference type="GO" id="GO:0005506">
    <property type="term" value="F:iron ion binding"/>
    <property type="evidence" value="ECO:0007669"/>
    <property type="project" value="InterPro"/>
</dbReference>
<dbReference type="AlphaFoldDB" id="A0A7M1S7P5"/>
<organism evidence="14 15">
    <name type="scientific">Sulfurovum indicum</name>
    <dbReference type="NCBI Taxonomy" id="2779528"/>
    <lineage>
        <taxon>Bacteria</taxon>
        <taxon>Pseudomonadati</taxon>
        <taxon>Campylobacterota</taxon>
        <taxon>Epsilonproteobacteria</taxon>
        <taxon>Campylobacterales</taxon>
        <taxon>Sulfurovaceae</taxon>
        <taxon>Sulfurovum</taxon>
    </lineage>
</organism>
<gene>
    <name evidence="14" type="ORF">IMZ28_06675</name>
</gene>
<evidence type="ECO:0000313" key="15">
    <source>
        <dbReference type="Proteomes" id="UP000595074"/>
    </source>
</evidence>
<dbReference type="InterPro" id="IPR000516">
    <property type="entry name" value="Ni-dep_Hydgase_cyt-B"/>
</dbReference>
<name>A0A7M1S7P5_9BACT</name>
<keyword evidence="8" id="KW-0249">Electron transport</keyword>
<dbReference type="EMBL" id="CP063164">
    <property type="protein sequence ID" value="QOR63001.1"/>
    <property type="molecule type" value="Genomic_DNA"/>
</dbReference>
<dbReference type="InterPro" id="IPR051542">
    <property type="entry name" value="Hydrogenase_cytochrome"/>
</dbReference>
<evidence type="ECO:0000256" key="9">
    <source>
        <dbReference type="ARBA" id="ARBA00022989"/>
    </source>
</evidence>
<comment type="subcellular location">
    <subcellularLocation>
        <location evidence="1">Cell membrane</location>
        <topology evidence="1">Multi-pass membrane protein</topology>
    </subcellularLocation>
</comment>
<dbReference type="PANTHER" id="PTHR30485">
    <property type="entry name" value="NI/FE-HYDROGENASE 1 B-TYPE CYTOCHROME SUBUNIT"/>
    <property type="match status" value="1"/>
</dbReference>
<keyword evidence="4" id="KW-1003">Cell membrane</keyword>
<keyword evidence="15" id="KW-1185">Reference proteome</keyword>
<evidence type="ECO:0000259" key="13">
    <source>
        <dbReference type="Pfam" id="PF01292"/>
    </source>
</evidence>
<feature type="transmembrane region" description="Helical" evidence="12">
    <location>
        <begin position="186"/>
        <end position="205"/>
    </location>
</feature>
<dbReference type="SUPFAM" id="SSF81342">
    <property type="entry name" value="Transmembrane di-heme cytochromes"/>
    <property type="match status" value="1"/>
</dbReference>
<keyword evidence="3" id="KW-0813">Transport</keyword>
<dbReference type="KEGG" id="sinu:IMZ28_06675"/>
<evidence type="ECO:0000256" key="6">
    <source>
        <dbReference type="ARBA" id="ARBA00022692"/>
    </source>
</evidence>
<dbReference type="InterPro" id="IPR011577">
    <property type="entry name" value="Cyt_b561_bac/Ni-Hgenase"/>
</dbReference>
<keyword evidence="5" id="KW-0349">Heme</keyword>
<evidence type="ECO:0000256" key="1">
    <source>
        <dbReference type="ARBA" id="ARBA00004651"/>
    </source>
</evidence>
<evidence type="ECO:0000256" key="7">
    <source>
        <dbReference type="ARBA" id="ARBA00022723"/>
    </source>
</evidence>
<dbReference type="GO" id="GO:0009055">
    <property type="term" value="F:electron transfer activity"/>
    <property type="evidence" value="ECO:0007669"/>
    <property type="project" value="InterPro"/>
</dbReference>
<evidence type="ECO:0000256" key="3">
    <source>
        <dbReference type="ARBA" id="ARBA00022448"/>
    </source>
</evidence>
<dbReference type="GO" id="GO:0005886">
    <property type="term" value="C:plasma membrane"/>
    <property type="evidence" value="ECO:0007669"/>
    <property type="project" value="UniProtKB-SubCell"/>
</dbReference>
<evidence type="ECO:0000256" key="11">
    <source>
        <dbReference type="ARBA" id="ARBA00023136"/>
    </source>
</evidence>
<keyword evidence="11 12" id="KW-0472">Membrane</keyword>
<feature type="transmembrane region" description="Helical" evidence="12">
    <location>
        <begin position="115"/>
        <end position="133"/>
    </location>
</feature>
<feature type="transmembrane region" description="Helical" evidence="12">
    <location>
        <begin position="7"/>
        <end position="30"/>
    </location>
</feature>
<evidence type="ECO:0000256" key="8">
    <source>
        <dbReference type="ARBA" id="ARBA00022982"/>
    </source>
</evidence>
<dbReference type="PANTHER" id="PTHR30485:SF0">
    <property type="entry name" value="NI_FE-HYDROGENASE 1 B-TYPE CYTOCHROME SUBUNIT-RELATED"/>
    <property type="match status" value="1"/>
</dbReference>
<comment type="similarity">
    <text evidence="2">Belongs to the HupC/HyaC/HydC family.</text>
</comment>
<sequence length="242" mass="28287">MTFTMRIIHWVNVISMVVAIATGLYIAAPYYQTFIADDAVDKYVMAWNRWGHFIVAIIFDVTSIIVSYLFFFSRFEKHYLKVIPTKRNIKEFWEVFLNLVTLNRRKSFDSSHSDSFNSVYFIIFHALLAWMLFTGLQLYVHGLASGESSIGTWWPWMLHLVTDWTIPVSGWILGGGPTASIMDVRIVHHYSMWFIVLWVVFHIYYQVWRTIFWQEGDIAIVVGGSKFMKVGEDGNKEVNTEK</sequence>
<feature type="domain" description="Cytochrome b561 bacterial/Ni-hydrogenase" evidence="13">
    <location>
        <begin position="2"/>
        <end position="222"/>
    </location>
</feature>
<reference evidence="14 15" key="1">
    <citation type="submission" date="2020-10" db="EMBL/GenBank/DDBJ databases">
        <title>The genome of sulfurovum sp.</title>
        <authorList>
            <person name="Xie S."/>
            <person name="Shao Z."/>
            <person name="Jiang L."/>
        </authorList>
    </citation>
    <scope>NUCLEOTIDE SEQUENCE [LARGE SCALE GENOMIC DNA]</scope>
    <source>
        <strain evidence="14 15">ST-419</strain>
    </source>
</reference>
<keyword evidence="7" id="KW-0479">Metal-binding</keyword>